<proteinExistence type="predicted"/>
<organism evidence="2">
    <name type="scientific">Gymnodinialimonas phycosphaerae</name>
    <dbReference type="NCBI Taxonomy" id="2841589"/>
    <lineage>
        <taxon>Bacteria</taxon>
        <taxon>Pseudomonadati</taxon>
        <taxon>Pseudomonadota</taxon>
        <taxon>Alphaproteobacteria</taxon>
        <taxon>Rhodobacterales</taxon>
        <taxon>Paracoccaceae</taxon>
        <taxon>Gymnodinialimonas</taxon>
    </lineage>
</organism>
<gene>
    <name evidence="2" type="ORF">KUL25_20425</name>
</gene>
<dbReference type="AlphaFoldDB" id="A0A975TV33"/>
<sequence length="175" mass="19275">MTCSPDPARQSLAADTLIETATGMRPLQYLTVGEKVKTRAGTFQPITGIIHAHFTTCQLQDTPDLAPIRFDPGALPGMPEDTATLVSPDCPIAWAEGANGIDHFPARAFCDGGLIRRVIPEDGIHYIRLLFATPQEICAGNIWLELCREDRSDADRSCRVPKLVHEIRVFRPIRA</sequence>
<dbReference type="Proteomes" id="UP000693972">
    <property type="component" value="Unassembled WGS sequence"/>
</dbReference>
<dbReference type="InterPro" id="IPR028992">
    <property type="entry name" value="Hedgehog/Intein_dom"/>
</dbReference>
<keyword evidence="3" id="KW-1185">Reference proteome</keyword>
<evidence type="ECO:0000313" key="3">
    <source>
        <dbReference type="Proteomes" id="UP000693972"/>
    </source>
</evidence>
<accession>A0A975TV33</accession>
<feature type="domain" description="Hedgehog/Intein (Hint)" evidence="1">
    <location>
        <begin position="12"/>
        <end position="145"/>
    </location>
</feature>
<evidence type="ECO:0000259" key="1">
    <source>
        <dbReference type="Pfam" id="PF13403"/>
    </source>
</evidence>
<name>A0A975TV33_9RHOB</name>
<dbReference type="Pfam" id="PF13403">
    <property type="entry name" value="Hint_2"/>
    <property type="match status" value="1"/>
</dbReference>
<evidence type="ECO:0000313" key="2">
    <source>
        <dbReference type="EMBL" id="QXL87737.1"/>
    </source>
</evidence>
<reference evidence="2 3" key="1">
    <citation type="submission" date="2021-07" db="EMBL/GenBank/DDBJ databases">
        <title>Karlodiniumbacter phycospheric gen. nov., sp. nov., a phycosphere bacterium isolated from karlodinium veneficum.</title>
        <authorList>
            <person name="Peng Y."/>
            <person name="Jiang L."/>
            <person name="Lee J."/>
        </authorList>
    </citation>
    <scope>NUCLEOTIDE SEQUENCE</scope>
    <source>
        <strain evidence="2 3">N5</strain>
    </source>
</reference>
<dbReference type="RefSeq" id="WP_257894590.1">
    <property type="nucleotide sequence ID" value="NZ_JAIMBW010000001.1"/>
</dbReference>
<protein>
    <submittedName>
        <fullName evidence="2">Hint domain-containing protein</fullName>
    </submittedName>
</protein>
<dbReference type="EMBL" id="JAIMBW010000001">
    <property type="protein sequence ID" value="MBY4895134.1"/>
    <property type="molecule type" value="Genomic_DNA"/>
</dbReference>
<dbReference type="EMBL" id="CP078073">
    <property type="protein sequence ID" value="QXL87737.1"/>
    <property type="molecule type" value="Genomic_DNA"/>
</dbReference>